<dbReference type="SUPFAM" id="SSF46689">
    <property type="entry name" value="Homeodomain-like"/>
    <property type="match status" value="1"/>
</dbReference>
<evidence type="ECO:0000313" key="4">
    <source>
        <dbReference type="EMBL" id="MDO1581088.1"/>
    </source>
</evidence>
<reference evidence="4" key="2">
    <citation type="submission" date="2023-07" db="EMBL/GenBank/DDBJ databases">
        <authorList>
            <person name="Sun H."/>
        </authorList>
    </citation>
    <scope>NUCLEOTIDE SEQUENCE</scope>
    <source>
        <strain evidence="4">05753</strain>
    </source>
</reference>
<dbReference type="PRINTS" id="PR00455">
    <property type="entry name" value="HTHTETR"/>
</dbReference>
<accession>A0ABT8SST3</accession>
<proteinExistence type="predicted"/>
<dbReference type="InterPro" id="IPR009057">
    <property type="entry name" value="Homeodomain-like_sf"/>
</dbReference>
<dbReference type="EMBL" id="JAUKWQ010000001">
    <property type="protein sequence ID" value="MDO1581088.1"/>
    <property type="molecule type" value="Genomic_DNA"/>
</dbReference>
<dbReference type="InterPro" id="IPR001647">
    <property type="entry name" value="HTH_TetR"/>
</dbReference>
<keyword evidence="5" id="KW-1185">Reference proteome</keyword>
<sequence length="233" mass="26072">MTAEQGACMDGLRITMQDINAKASRSALRRIPKQERSRERIDEILKVAMGLIGQKGIDAVTMKEIASLSGGPIASVYQYFPNKSAIVATLYERYISQVAEIMQKTVVELVEPQDIFQAADQVIDVYSQYIRKNPQTQDLINAIQADKLLADIDLTEMQKMADVIVNATERFIPSQLHLQYRRTAFMMCHLTVSAVRLALKAPAGEGDRILSDFKAATRAQIRLFLDGTYNEGQ</sequence>
<organism evidence="4 5">
    <name type="scientific">Rhizobium oryzicola</name>
    <dbReference type="NCBI Taxonomy" id="1232668"/>
    <lineage>
        <taxon>Bacteria</taxon>
        <taxon>Pseudomonadati</taxon>
        <taxon>Pseudomonadota</taxon>
        <taxon>Alphaproteobacteria</taxon>
        <taxon>Hyphomicrobiales</taxon>
        <taxon>Rhizobiaceae</taxon>
        <taxon>Rhizobium/Agrobacterium group</taxon>
        <taxon>Rhizobium</taxon>
    </lineage>
</organism>
<evidence type="ECO:0000313" key="5">
    <source>
        <dbReference type="Proteomes" id="UP001169006"/>
    </source>
</evidence>
<gene>
    <name evidence="4" type="ORF">Q2T52_03180</name>
</gene>
<protein>
    <submittedName>
        <fullName evidence="4">TetR/AcrR family transcriptional regulator</fullName>
    </submittedName>
</protein>
<evidence type="ECO:0000256" key="1">
    <source>
        <dbReference type="ARBA" id="ARBA00023125"/>
    </source>
</evidence>
<reference evidence="4" key="1">
    <citation type="journal article" date="2015" name="Int. J. Syst. Evol. Microbiol.">
        <title>Rhizobium oryzicola sp. nov., potential plant-growth-promoting endophytic bacteria isolated from rice roots.</title>
        <authorList>
            <person name="Zhang X.X."/>
            <person name="Gao J.S."/>
            <person name="Cao Y.H."/>
            <person name="Sheirdil R.A."/>
            <person name="Wang X.C."/>
            <person name="Zhang L."/>
        </authorList>
    </citation>
    <scope>NUCLEOTIDE SEQUENCE</scope>
    <source>
        <strain evidence="4">05753</strain>
    </source>
</reference>
<dbReference type="RefSeq" id="WP_302075219.1">
    <property type="nucleotide sequence ID" value="NZ_JAUKWQ010000001.1"/>
</dbReference>
<name>A0ABT8SST3_9HYPH</name>
<dbReference type="Pfam" id="PF00440">
    <property type="entry name" value="TetR_N"/>
    <property type="match status" value="1"/>
</dbReference>
<keyword evidence="1 2" id="KW-0238">DNA-binding</keyword>
<comment type="caution">
    <text evidence="4">The sequence shown here is derived from an EMBL/GenBank/DDBJ whole genome shotgun (WGS) entry which is preliminary data.</text>
</comment>
<evidence type="ECO:0000256" key="2">
    <source>
        <dbReference type="PROSITE-ProRule" id="PRU00335"/>
    </source>
</evidence>
<feature type="domain" description="HTH tetR-type" evidence="3">
    <location>
        <begin position="38"/>
        <end position="98"/>
    </location>
</feature>
<dbReference type="PANTHER" id="PTHR43479:SF11">
    <property type="entry name" value="ACREF_ENVCD OPERON REPRESSOR-RELATED"/>
    <property type="match status" value="1"/>
</dbReference>
<dbReference type="InterPro" id="IPR041674">
    <property type="entry name" value="TetR_C_22"/>
</dbReference>
<dbReference type="PANTHER" id="PTHR43479">
    <property type="entry name" value="ACREF/ENVCD OPERON REPRESSOR-RELATED"/>
    <property type="match status" value="1"/>
</dbReference>
<dbReference type="Pfam" id="PF17928">
    <property type="entry name" value="TetR_C_22"/>
    <property type="match status" value="1"/>
</dbReference>
<dbReference type="PROSITE" id="PS50977">
    <property type="entry name" value="HTH_TETR_2"/>
    <property type="match status" value="1"/>
</dbReference>
<dbReference type="Proteomes" id="UP001169006">
    <property type="component" value="Unassembled WGS sequence"/>
</dbReference>
<evidence type="ECO:0000259" key="3">
    <source>
        <dbReference type="PROSITE" id="PS50977"/>
    </source>
</evidence>
<dbReference type="InterPro" id="IPR050624">
    <property type="entry name" value="HTH-type_Tx_Regulator"/>
</dbReference>
<feature type="DNA-binding region" description="H-T-H motif" evidence="2">
    <location>
        <begin position="61"/>
        <end position="80"/>
    </location>
</feature>
<dbReference type="Gene3D" id="1.10.357.10">
    <property type="entry name" value="Tetracycline Repressor, domain 2"/>
    <property type="match status" value="1"/>
</dbReference>